<gene>
    <name evidence="1" type="ORF">PFISCL1PPCAC_21651</name>
</gene>
<organism evidence="1 2">
    <name type="scientific">Pristionchus fissidentatus</name>
    <dbReference type="NCBI Taxonomy" id="1538716"/>
    <lineage>
        <taxon>Eukaryota</taxon>
        <taxon>Metazoa</taxon>
        <taxon>Ecdysozoa</taxon>
        <taxon>Nematoda</taxon>
        <taxon>Chromadorea</taxon>
        <taxon>Rhabditida</taxon>
        <taxon>Rhabditina</taxon>
        <taxon>Diplogasteromorpha</taxon>
        <taxon>Diplogasteroidea</taxon>
        <taxon>Neodiplogasteridae</taxon>
        <taxon>Pristionchus</taxon>
    </lineage>
</organism>
<feature type="non-terminal residue" evidence="1">
    <location>
        <position position="77"/>
    </location>
</feature>
<comment type="caution">
    <text evidence="1">The sequence shown here is derived from an EMBL/GenBank/DDBJ whole genome shotgun (WGS) entry which is preliminary data.</text>
</comment>
<name>A0AAV5WKM0_9BILA</name>
<reference evidence="1" key="1">
    <citation type="submission" date="2023-10" db="EMBL/GenBank/DDBJ databases">
        <title>Genome assembly of Pristionchus species.</title>
        <authorList>
            <person name="Yoshida K."/>
            <person name="Sommer R.J."/>
        </authorList>
    </citation>
    <scope>NUCLEOTIDE SEQUENCE</scope>
    <source>
        <strain evidence="1">RS5133</strain>
    </source>
</reference>
<dbReference type="Proteomes" id="UP001432322">
    <property type="component" value="Unassembled WGS sequence"/>
</dbReference>
<protein>
    <submittedName>
        <fullName evidence="1">Uncharacterized protein</fullName>
    </submittedName>
</protein>
<feature type="non-terminal residue" evidence="1">
    <location>
        <position position="1"/>
    </location>
</feature>
<sequence>VTAVKFSSALMCDPSSMSVTHKPLGYLILPVLIRAGIRQVTIDENVLNITDKRYDKMEWRSLLQELVELSSKPFEII</sequence>
<dbReference type="EMBL" id="BTSY01000005">
    <property type="protein sequence ID" value="GMT30354.1"/>
    <property type="molecule type" value="Genomic_DNA"/>
</dbReference>
<accession>A0AAV5WKM0</accession>
<evidence type="ECO:0000313" key="2">
    <source>
        <dbReference type="Proteomes" id="UP001432322"/>
    </source>
</evidence>
<dbReference type="AlphaFoldDB" id="A0AAV5WKM0"/>
<keyword evidence="2" id="KW-1185">Reference proteome</keyword>
<evidence type="ECO:0000313" key="1">
    <source>
        <dbReference type="EMBL" id="GMT30354.1"/>
    </source>
</evidence>
<proteinExistence type="predicted"/>